<dbReference type="STRING" id="1676925.ENSPKIP00000008673"/>
<dbReference type="Gene3D" id="3.90.215.10">
    <property type="entry name" value="Gamma Fibrinogen, chain A, domain 1"/>
    <property type="match status" value="1"/>
</dbReference>
<keyword evidence="9" id="KW-1185">Reference proteome</keyword>
<organism evidence="8 9">
    <name type="scientific">Paramormyrops kingsleyae</name>
    <dbReference type="NCBI Taxonomy" id="1676925"/>
    <lineage>
        <taxon>Eukaryota</taxon>
        <taxon>Metazoa</taxon>
        <taxon>Chordata</taxon>
        <taxon>Craniata</taxon>
        <taxon>Vertebrata</taxon>
        <taxon>Euteleostomi</taxon>
        <taxon>Actinopterygii</taxon>
        <taxon>Neopterygii</taxon>
        <taxon>Teleostei</taxon>
        <taxon>Osteoglossocephala</taxon>
        <taxon>Osteoglossomorpha</taxon>
        <taxon>Osteoglossiformes</taxon>
        <taxon>Mormyridae</taxon>
        <taxon>Paramormyrops</taxon>
    </lineage>
</organism>
<proteinExistence type="predicted"/>
<dbReference type="Pfam" id="PF25443">
    <property type="entry name" value="ANG-1"/>
    <property type="match status" value="1"/>
</dbReference>
<dbReference type="InterPro" id="IPR036056">
    <property type="entry name" value="Fibrinogen-like_C"/>
</dbReference>
<dbReference type="NCBIfam" id="NF040941">
    <property type="entry name" value="GGGWT_bact"/>
    <property type="match status" value="1"/>
</dbReference>
<feature type="domain" description="Fibrinogen C-terminal" evidence="7">
    <location>
        <begin position="287"/>
        <end position="507"/>
    </location>
</feature>
<dbReference type="Pfam" id="PF00147">
    <property type="entry name" value="Fibrinogen_C"/>
    <property type="match status" value="1"/>
</dbReference>
<keyword evidence="5" id="KW-0325">Glycoprotein</keyword>
<dbReference type="PANTHER" id="PTHR19143:SF243">
    <property type="entry name" value="ANGIOPOIETIN-2"/>
    <property type="match status" value="1"/>
</dbReference>
<evidence type="ECO:0000256" key="5">
    <source>
        <dbReference type="ARBA" id="ARBA00023180"/>
    </source>
</evidence>
<dbReference type="Ensembl" id="ENSPKIT00000032757.1">
    <property type="protein sequence ID" value="ENSPKIP00000008673.1"/>
    <property type="gene ID" value="ENSPKIG00000024068.1"/>
</dbReference>
<dbReference type="AlphaFoldDB" id="A0A3B3QRA4"/>
<reference evidence="8" key="1">
    <citation type="submission" date="2025-08" db="UniProtKB">
        <authorList>
            <consortium name="Ensembl"/>
        </authorList>
    </citation>
    <scope>IDENTIFICATION</scope>
</reference>
<dbReference type="InterPro" id="IPR014716">
    <property type="entry name" value="Fibrinogen_a/b/g_C_1"/>
</dbReference>
<reference evidence="8" key="2">
    <citation type="submission" date="2025-09" db="UniProtKB">
        <authorList>
            <consortium name="Ensembl"/>
        </authorList>
    </citation>
    <scope>IDENTIFICATION</scope>
</reference>
<dbReference type="PANTHER" id="PTHR19143">
    <property type="entry name" value="FIBRINOGEN/TENASCIN/ANGIOPOEITIN"/>
    <property type="match status" value="1"/>
</dbReference>
<dbReference type="InterPro" id="IPR020837">
    <property type="entry name" value="Fibrinogen_CS"/>
</dbReference>
<dbReference type="CDD" id="cd00087">
    <property type="entry name" value="FReD"/>
    <property type="match status" value="1"/>
</dbReference>
<evidence type="ECO:0000256" key="4">
    <source>
        <dbReference type="ARBA" id="ARBA00023157"/>
    </source>
</evidence>
<dbReference type="InterPro" id="IPR050373">
    <property type="entry name" value="Fibrinogen_C-term_domain"/>
</dbReference>
<evidence type="ECO:0000313" key="9">
    <source>
        <dbReference type="Proteomes" id="UP000261540"/>
    </source>
</evidence>
<dbReference type="PROSITE" id="PS00514">
    <property type="entry name" value="FIBRINOGEN_C_1"/>
    <property type="match status" value="1"/>
</dbReference>
<dbReference type="SMART" id="SM00186">
    <property type="entry name" value="FBG"/>
    <property type="match status" value="1"/>
</dbReference>
<evidence type="ECO:0000313" key="8">
    <source>
        <dbReference type="Ensembl" id="ENSPKIP00000008673.1"/>
    </source>
</evidence>
<evidence type="ECO:0000256" key="1">
    <source>
        <dbReference type="ARBA" id="ARBA00022657"/>
    </source>
</evidence>
<dbReference type="Proteomes" id="UP000261540">
    <property type="component" value="Unplaced"/>
</dbReference>
<dbReference type="GO" id="GO:0001525">
    <property type="term" value="P:angiogenesis"/>
    <property type="evidence" value="ECO:0007669"/>
    <property type="project" value="UniProtKB-KW"/>
</dbReference>
<feature type="compositionally biased region" description="Polar residues" evidence="6">
    <location>
        <begin position="422"/>
        <end position="436"/>
    </location>
</feature>
<sequence length="508" mass="56701">MVHLRWPAAQFITMERMRETAEAEWSCQGAEYLQPACRLLRHEGHVSTSGKVAGAPENASSCAVVKAEFREIGAPELKPFLGPVLLLYNNQKNVWGPSQLGALGYTLMLYFPKASVSNLHSLNHSVAWFQLHKLLMLLATSLLGNVPPASPRTSPALIIVEVDQASVFFWERRLDGLLSLADAVFAAFLISGTWRLSLLERRLAAMEGGHTLQLQALLEEKQQLQELLARQAKLVALLEVGLGGSIRSDTSPHRQQEALTGALQKLLTLVQHCNGSTLQGEISTRATEEAPSFRDCAEIYKSGITENGVYRLHVANSTQTFKVFCDMKTRGGGWTVVQRRQDGSVDFHRNWTDYKTGFGEPSGEYWLGNDFIHRLTMGQHYVLQVQVTDREGNEAYSQYDHFYIDEEEHNYSLHSRGFSGTAGRSSSLAPSGTPFSTKDRDNDRCSCKCAQMASGGWWFDACGPSNLNGIYYGGRSNVLRFNGIKWYYWKGLNLMARATTMMVRPAKF</sequence>
<evidence type="ECO:0000256" key="6">
    <source>
        <dbReference type="SAM" id="MobiDB-lite"/>
    </source>
</evidence>
<dbReference type="PROSITE" id="PS51406">
    <property type="entry name" value="FIBRINOGEN_C_2"/>
    <property type="match status" value="1"/>
</dbReference>
<dbReference type="SUPFAM" id="SSF56496">
    <property type="entry name" value="Fibrinogen C-terminal domain-like"/>
    <property type="match status" value="1"/>
</dbReference>
<evidence type="ECO:0000256" key="3">
    <source>
        <dbReference type="ARBA" id="ARBA00023054"/>
    </source>
</evidence>
<dbReference type="InterPro" id="IPR002181">
    <property type="entry name" value="Fibrinogen_a/b/g_C_dom"/>
</dbReference>
<name>A0A3B3QRA4_9TELE</name>
<dbReference type="FunFam" id="3.90.215.10:FF:000001">
    <property type="entry name" value="Tenascin isoform 1"/>
    <property type="match status" value="1"/>
</dbReference>
<evidence type="ECO:0000259" key="7">
    <source>
        <dbReference type="PROSITE" id="PS51406"/>
    </source>
</evidence>
<dbReference type="GeneTree" id="ENSGT00940000164972"/>
<keyword evidence="4" id="KW-1015">Disulfide bond</keyword>
<evidence type="ECO:0000256" key="2">
    <source>
        <dbReference type="ARBA" id="ARBA00022729"/>
    </source>
</evidence>
<accession>A0A3B3QRA4</accession>
<keyword evidence="1" id="KW-0037">Angiogenesis</keyword>
<dbReference type="GO" id="GO:0005615">
    <property type="term" value="C:extracellular space"/>
    <property type="evidence" value="ECO:0007669"/>
    <property type="project" value="TreeGrafter"/>
</dbReference>
<feature type="region of interest" description="Disordered" evidence="6">
    <location>
        <begin position="421"/>
        <end position="441"/>
    </location>
</feature>
<dbReference type="InterPro" id="IPR057439">
    <property type="entry name" value="ANG-1/2/4"/>
</dbReference>
<keyword evidence="3" id="KW-0175">Coiled coil</keyword>
<dbReference type="Gene3D" id="4.10.530.10">
    <property type="entry name" value="Gamma-fibrinogen Carboxyl Terminal Fragment, domain 2"/>
    <property type="match status" value="1"/>
</dbReference>
<protein>
    <submittedName>
        <fullName evidence="8">Angiopoietin 2b</fullName>
    </submittedName>
</protein>
<keyword evidence="2" id="KW-0732">Signal</keyword>